<dbReference type="Gene3D" id="3.30.9.10">
    <property type="entry name" value="D-Amino Acid Oxidase, subunit A, domain 2"/>
    <property type="match status" value="1"/>
</dbReference>
<comment type="caution">
    <text evidence="7">The sequence shown here is derived from an EMBL/GenBank/DDBJ whole genome shotgun (WGS) entry which is preliminary data.</text>
</comment>
<reference evidence="7 8" key="1">
    <citation type="submission" date="2020-05" db="EMBL/GenBank/DDBJ databases">
        <title>Flexivirga sp. ID2601S isolated from air conditioner.</title>
        <authorList>
            <person name="Kim D.H."/>
        </authorList>
    </citation>
    <scope>NUCLEOTIDE SEQUENCE [LARGE SCALE GENOMIC DNA]</scope>
    <source>
        <strain evidence="7 8">ID2601S</strain>
    </source>
</reference>
<dbReference type="NCBIfam" id="TIGR02352">
    <property type="entry name" value="thiamin_ThiO"/>
    <property type="match status" value="1"/>
</dbReference>
<dbReference type="GO" id="GO:0005737">
    <property type="term" value="C:cytoplasm"/>
    <property type="evidence" value="ECO:0007669"/>
    <property type="project" value="TreeGrafter"/>
</dbReference>
<dbReference type="InterPro" id="IPR036188">
    <property type="entry name" value="FAD/NAD-bd_sf"/>
</dbReference>
<dbReference type="SUPFAM" id="SSF54373">
    <property type="entry name" value="FAD-linked reductases, C-terminal domain"/>
    <property type="match status" value="1"/>
</dbReference>
<protein>
    <recommendedName>
        <fullName evidence="5">glycine oxidase</fullName>
        <ecNumber evidence="5">1.4.3.19</ecNumber>
    </recommendedName>
</protein>
<keyword evidence="3 7" id="KW-0560">Oxidoreductase</keyword>
<accession>A0A849AL73</accession>
<evidence type="ECO:0000256" key="2">
    <source>
        <dbReference type="ARBA" id="ARBA00022977"/>
    </source>
</evidence>
<evidence type="ECO:0000256" key="1">
    <source>
        <dbReference type="ARBA" id="ARBA00004948"/>
    </source>
</evidence>
<evidence type="ECO:0000259" key="6">
    <source>
        <dbReference type="Pfam" id="PF01266"/>
    </source>
</evidence>
<dbReference type="EC" id="1.4.3.19" evidence="5"/>
<comment type="catalytic activity">
    <reaction evidence="4">
        <text>glycine + O2 + H2O = glyoxylate + H2O2 + NH4(+)</text>
        <dbReference type="Rhea" id="RHEA:11532"/>
        <dbReference type="ChEBI" id="CHEBI:15377"/>
        <dbReference type="ChEBI" id="CHEBI:15379"/>
        <dbReference type="ChEBI" id="CHEBI:16240"/>
        <dbReference type="ChEBI" id="CHEBI:28938"/>
        <dbReference type="ChEBI" id="CHEBI:36655"/>
        <dbReference type="ChEBI" id="CHEBI:57305"/>
        <dbReference type="EC" id="1.4.3.19"/>
    </reaction>
</comment>
<dbReference type="InterPro" id="IPR012727">
    <property type="entry name" value="Gly_oxidase_ThiO"/>
</dbReference>
<dbReference type="PANTHER" id="PTHR13847:SF289">
    <property type="entry name" value="GLYCINE OXIDASE"/>
    <property type="match status" value="1"/>
</dbReference>
<dbReference type="RefSeq" id="WP_171158215.1">
    <property type="nucleotide sequence ID" value="NZ_JABENB010000003.1"/>
</dbReference>
<dbReference type="PRINTS" id="PR00420">
    <property type="entry name" value="RNGMNOXGNASE"/>
</dbReference>
<feature type="domain" description="FAD dependent oxidoreductase" evidence="6">
    <location>
        <begin position="4"/>
        <end position="348"/>
    </location>
</feature>
<dbReference type="Proteomes" id="UP000557772">
    <property type="component" value="Unassembled WGS sequence"/>
</dbReference>
<dbReference type="Gene3D" id="3.50.50.60">
    <property type="entry name" value="FAD/NAD(P)-binding domain"/>
    <property type="match status" value="1"/>
</dbReference>
<dbReference type="GO" id="GO:0050660">
    <property type="term" value="F:flavin adenine dinucleotide binding"/>
    <property type="evidence" value="ECO:0007669"/>
    <property type="project" value="InterPro"/>
</dbReference>
<proteinExistence type="predicted"/>
<evidence type="ECO:0000256" key="5">
    <source>
        <dbReference type="ARBA" id="ARBA00050018"/>
    </source>
</evidence>
<dbReference type="UniPathway" id="UPA00060"/>
<organism evidence="7 8">
    <name type="scientific">Flexivirga aerilata</name>
    <dbReference type="NCBI Taxonomy" id="1656889"/>
    <lineage>
        <taxon>Bacteria</taxon>
        <taxon>Bacillati</taxon>
        <taxon>Actinomycetota</taxon>
        <taxon>Actinomycetes</taxon>
        <taxon>Micrococcales</taxon>
        <taxon>Dermacoccaceae</taxon>
        <taxon>Flexivirga</taxon>
    </lineage>
</organism>
<dbReference type="EMBL" id="JABENB010000003">
    <property type="protein sequence ID" value="NNG41155.1"/>
    <property type="molecule type" value="Genomic_DNA"/>
</dbReference>
<name>A0A849AL73_9MICO</name>
<dbReference type="PANTHER" id="PTHR13847">
    <property type="entry name" value="SARCOSINE DEHYDROGENASE-RELATED"/>
    <property type="match status" value="1"/>
</dbReference>
<sequence>MTSVAVLGGGVIGLSAAWELARRGADVVLVDVPLPGRSSPVAAGMISAAAEVDYGETGLWELTSRSQAQWPGFAADLERAAGRPVGLRRTGTLLVATDRDEQLRLERRLKLLADLGVDADRLDRRELRRKEPALAPSVRGAAWLPDDLCVERGQALAALRAAVTAAAVRTVEAEGRVLTRDGRAVGVELADGLVAADHVVLCGGWRSAAAVDASAALPDVRPVKGELIDLELPAPAVTSTVRAVVDRVPVYLVPHDDTRLTVGATSTDVGADTAPTVRAALELLSAATTLVPELRDARIAAHRVGLRPASADNHPSMGVSPMPGLILATGHYRHGFLLAPLTASIVADSVMAARTEGDS</sequence>
<evidence type="ECO:0000313" key="7">
    <source>
        <dbReference type="EMBL" id="NNG41155.1"/>
    </source>
</evidence>
<gene>
    <name evidence="7" type="primary">thiO</name>
    <name evidence="7" type="ORF">HJ588_17995</name>
</gene>
<evidence type="ECO:0000313" key="8">
    <source>
        <dbReference type="Proteomes" id="UP000557772"/>
    </source>
</evidence>
<dbReference type="Pfam" id="PF01266">
    <property type="entry name" value="DAO"/>
    <property type="match status" value="1"/>
</dbReference>
<dbReference type="InterPro" id="IPR006076">
    <property type="entry name" value="FAD-dep_OxRdtase"/>
</dbReference>
<evidence type="ECO:0000256" key="3">
    <source>
        <dbReference type="ARBA" id="ARBA00023002"/>
    </source>
</evidence>
<keyword evidence="2" id="KW-0784">Thiamine biosynthesis</keyword>
<dbReference type="AlphaFoldDB" id="A0A849AL73"/>
<dbReference type="GO" id="GO:0009228">
    <property type="term" value="P:thiamine biosynthetic process"/>
    <property type="evidence" value="ECO:0007669"/>
    <property type="project" value="UniProtKB-KW"/>
</dbReference>
<dbReference type="GO" id="GO:0009229">
    <property type="term" value="P:thiamine diphosphate biosynthetic process"/>
    <property type="evidence" value="ECO:0007669"/>
    <property type="project" value="UniProtKB-UniPathway"/>
</dbReference>
<dbReference type="GO" id="GO:0043799">
    <property type="term" value="F:glycine oxidase activity"/>
    <property type="evidence" value="ECO:0007669"/>
    <property type="project" value="UniProtKB-EC"/>
</dbReference>
<keyword evidence="8" id="KW-1185">Reference proteome</keyword>
<dbReference type="SUPFAM" id="SSF51905">
    <property type="entry name" value="FAD/NAD(P)-binding domain"/>
    <property type="match status" value="1"/>
</dbReference>
<evidence type="ECO:0000256" key="4">
    <source>
        <dbReference type="ARBA" id="ARBA00049872"/>
    </source>
</evidence>
<comment type="pathway">
    <text evidence="1">Cofactor biosynthesis; thiamine diphosphate biosynthesis.</text>
</comment>